<reference evidence="4" key="1">
    <citation type="journal article" date="2019" name="Int. J. Syst. Evol. Microbiol.">
        <title>The Global Catalogue of Microorganisms (GCM) 10K type strain sequencing project: providing services to taxonomists for standard genome sequencing and annotation.</title>
        <authorList>
            <consortium name="The Broad Institute Genomics Platform"/>
            <consortium name="The Broad Institute Genome Sequencing Center for Infectious Disease"/>
            <person name="Wu L."/>
            <person name="Ma J."/>
        </authorList>
    </citation>
    <scope>NUCLEOTIDE SEQUENCE [LARGE SCALE GENOMIC DNA]</scope>
    <source>
        <strain evidence="4">CGMCC 1.15790</strain>
    </source>
</reference>
<dbReference type="EMBL" id="JBHSPF010000050">
    <property type="protein sequence ID" value="MFC5629138.1"/>
    <property type="molecule type" value="Genomic_DNA"/>
</dbReference>
<protein>
    <submittedName>
        <fullName evidence="3">Alpha-hydroxy-acid oxidizing protein</fullName>
    </submittedName>
</protein>
<keyword evidence="4" id="KW-1185">Reference proteome</keyword>
<proteinExistence type="predicted"/>
<dbReference type="Pfam" id="PF01070">
    <property type="entry name" value="FMN_dh"/>
    <property type="match status" value="1"/>
</dbReference>
<comment type="cofactor">
    <cofactor evidence="1">
        <name>FMN</name>
        <dbReference type="ChEBI" id="CHEBI:58210"/>
    </cofactor>
</comment>
<dbReference type="RefSeq" id="WP_270896957.1">
    <property type="nucleotide sequence ID" value="NZ_JBHSPF010000050.1"/>
</dbReference>
<accession>A0ABW0U861</accession>
<dbReference type="InterPro" id="IPR013785">
    <property type="entry name" value="Aldolase_TIM"/>
</dbReference>
<sequence>MEFSPQTNIVDLMEFQPGRITMAYAPLVGRPYAYGLAVGGEKGVSEVLQNLIADVDLTLALSGRSTISEIDRSLLVKQ</sequence>
<gene>
    <name evidence="3" type="ORF">ACFPTR_09710</name>
</gene>
<evidence type="ECO:0000313" key="4">
    <source>
        <dbReference type="Proteomes" id="UP001596143"/>
    </source>
</evidence>
<dbReference type="Proteomes" id="UP001596143">
    <property type="component" value="Unassembled WGS sequence"/>
</dbReference>
<feature type="domain" description="FMN-dependent dehydrogenase" evidence="2">
    <location>
        <begin position="25"/>
        <end position="76"/>
    </location>
</feature>
<evidence type="ECO:0000313" key="3">
    <source>
        <dbReference type="EMBL" id="MFC5629138.1"/>
    </source>
</evidence>
<dbReference type="SUPFAM" id="SSF51395">
    <property type="entry name" value="FMN-linked oxidoreductases"/>
    <property type="match status" value="1"/>
</dbReference>
<evidence type="ECO:0000259" key="2">
    <source>
        <dbReference type="Pfam" id="PF01070"/>
    </source>
</evidence>
<dbReference type="Gene3D" id="3.20.20.70">
    <property type="entry name" value="Aldolase class I"/>
    <property type="match status" value="1"/>
</dbReference>
<name>A0ABW0U861_9BACI</name>
<evidence type="ECO:0000256" key="1">
    <source>
        <dbReference type="ARBA" id="ARBA00001917"/>
    </source>
</evidence>
<dbReference type="InterPro" id="IPR000262">
    <property type="entry name" value="FMN-dep_DH"/>
</dbReference>
<organism evidence="3 4">
    <name type="scientific">Aliibacillus thermotolerans</name>
    <dbReference type="NCBI Taxonomy" id="1834418"/>
    <lineage>
        <taxon>Bacteria</taxon>
        <taxon>Bacillati</taxon>
        <taxon>Bacillota</taxon>
        <taxon>Bacilli</taxon>
        <taxon>Bacillales</taxon>
        <taxon>Bacillaceae</taxon>
        <taxon>Aliibacillus</taxon>
    </lineage>
</organism>
<comment type="caution">
    <text evidence="3">The sequence shown here is derived from an EMBL/GenBank/DDBJ whole genome shotgun (WGS) entry which is preliminary data.</text>
</comment>